<feature type="non-terminal residue" evidence="1">
    <location>
        <position position="1"/>
    </location>
</feature>
<dbReference type="AlphaFoldDB" id="A0A9P5YQH6"/>
<keyword evidence="2" id="KW-1185">Reference proteome</keyword>
<dbReference type="OrthoDB" id="2904555at2759"/>
<organism evidence="1 2">
    <name type="scientific">Pholiota conissans</name>
    <dbReference type="NCBI Taxonomy" id="109636"/>
    <lineage>
        <taxon>Eukaryota</taxon>
        <taxon>Fungi</taxon>
        <taxon>Dikarya</taxon>
        <taxon>Basidiomycota</taxon>
        <taxon>Agaricomycotina</taxon>
        <taxon>Agaricomycetes</taxon>
        <taxon>Agaricomycetidae</taxon>
        <taxon>Agaricales</taxon>
        <taxon>Agaricineae</taxon>
        <taxon>Strophariaceae</taxon>
        <taxon>Pholiota</taxon>
    </lineage>
</organism>
<evidence type="ECO:0000313" key="2">
    <source>
        <dbReference type="Proteomes" id="UP000807469"/>
    </source>
</evidence>
<protein>
    <submittedName>
        <fullName evidence="1">Uncharacterized protein</fullName>
    </submittedName>
</protein>
<proteinExistence type="predicted"/>
<evidence type="ECO:0000313" key="1">
    <source>
        <dbReference type="EMBL" id="KAF9471845.1"/>
    </source>
</evidence>
<reference evidence="1" key="1">
    <citation type="submission" date="2020-11" db="EMBL/GenBank/DDBJ databases">
        <authorList>
            <consortium name="DOE Joint Genome Institute"/>
            <person name="Ahrendt S."/>
            <person name="Riley R."/>
            <person name="Andreopoulos W."/>
            <person name="Labutti K."/>
            <person name="Pangilinan J."/>
            <person name="Ruiz-Duenas F.J."/>
            <person name="Barrasa J.M."/>
            <person name="Sanchez-Garcia M."/>
            <person name="Camarero S."/>
            <person name="Miyauchi S."/>
            <person name="Serrano A."/>
            <person name="Linde D."/>
            <person name="Babiker R."/>
            <person name="Drula E."/>
            <person name="Ayuso-Fernandez I."/>
            <person name="Pacheco R."/>
            <person name="Padilla G."/>
            <person name="Ferreira P."/>
            <person name="Barriuso J."/>
            <person name="Kellner H."/>
            <person name="Castanera R."/>
            <person name="Alfaro M."/>
            <person name="Ramirez L."/>
            <person name="Pisabarro A.G."/>
            <person name="Kuo A."/>
            <person name="Tritt A."/>
            <person name="Lipzen A."/>
            <person name="He G."/>
            <person name="Yan M."/>
            <person name="Ng V."/>
            <person name="Cullen D."/>
            <person name="Martin F."/>
            <person name="Rosso M.-N."/>
            <person name="Henrissat B."/>
            <person name="Hibbett D."/>
            <person name="Martinez A.T."/>
            <person name="Grigoriev I.V."/>
        </authorList>
    </citation>
    <scope>NUCLEOTIDE SEQUENCE</scope>
    <source>
        <strain evidence="1">CIRM-BRFM 674</strain>
    </source>
</reference>
<dbReference type="EMBL" id="MU155614">
    <property type="protein sequence ID" value="KAF9471845.1"/>
    <property type="molecule type" value="Genomic_DNA"/>
</dbReference>
<comment type="caution">
    <text evidence="1">The sequence shown here is derived from an EMBL/GenBank/DDBJ whole genome shotgun (WGS) entry which is preliminary data.</text>
</comment>
<dbReference type="Proteomes" id="UP000807469">
    <property type="component" value="Unassembled WGS sequence"/>
</dbReference>
<sequence>KKPEEGLSDRLVEGIVKFAGGNLMFWGPMFWKEVGYGAKIDGRMDADLYVSIMAHILL</sequence>
<gene>
    <name evidence="1" type="ORF">BDN70DRAFT_819479</name>
</gene>
<accession>A0A9P5YQH6</accession>
<name>A0A9P5YQH6_9AGAR</name>